<dbReference type="RefSeq" id="WP_150023947.1">
    <property type="nucleotide sequence ID" value="NZ_VWOJ01000005.1"/>
</dbReference>
<gene>
    <name evidence="2" type="ORF">F1654_12740</name>
</gene>
<keyword evidence="1" id="KW-0732">Signal</keyword>
<dbReference type="Gene3D" id="2.40.160.20">
    <property type="match status" value="1"/>
</dbReference>
<evidence type="ECO:0000313" key="3">
    <source>
        <dbReference type="Proteomes" id="UP000325122"/>
    </source>
</evidence>
<feature type="signal peptide" evidence="1">
    <location>
        <begin position="1"/>
        <end position="22"/>
    </location>
</feature>
<dbReference type="GO" id="GO:0016787">
    <property type="term" value="F:hydrolase activity"/>
    <property type="evidence" value="ECO:0007669"/>
    <property type="project" value="UniProtKB-KW"/>
</dbReference>
<keyword evidence="2" id="KW-0378">Hydrolase</keyword>
<sequence>MRLALLASSALIACAVAAPAHAQLSELRAGVAAHDVYNGTEDGVQIVVEALFDSPDFLSWAFSPRPYLMGSFNTAGLTNLGAAGLAWEGGLTERFSVEGSFGISYNDGVKDFAHLPPDDPERLRLASTRAALGSRTLFHMRLGTDYALTDQWRVGVFYEHYSHGQILGNGRNQALDEVGVRLGYRFGR</sequence>
<proteinExistence type="predicted"/>
<accession>A0A5M6ZCX2</accession>
<dbReference type="EMBL" id="VWOJ01000005">
    <property type="protein sequence ID" value="KAA5800928.1"/>
    <property type="molecule type" value="Genomic_DNA"/>
</dbReference>
<dbReference type="AlphaFoldDB" id="A0A5M6ZCX2"/>
<organism evidence="2 3">
    <name type="scientific">Alkalicaulis satelles</name>
    <dbReference type="NCBI Taxonomy" id="2609175"/>
    <lineage>
        <taxon>Bacteria</taxon>
        <taxon>Pseudomonadati</taxon>
        <taxon>Pseudomonadota</taxon>
        <taxon>Alphaproteobacteria</taxon>
        <taxon>Maricaulales</taxon>
        <taxon>Maricaulaceae</taxon>
        <taxon>Alkalicaulis</taxon>
    </lineage>
</organism>
<comment type="caution">
    <text evidence="2">The sequence shown here is derived from an EMBL/GenBank/DDBJ whole genome shotgun (WGS) entry which is preliminary data.</text>
</comment>
<feature type="chain" id="PRO_5024450535" evidence="1">
    <location>
        <begin position="23"/>
        <end position="188"/>
    </location>
</feature>
<dbReference type="Proteomes" id="UP000325122">
    <property type="component" value="Unassembled WGS sequence"/>
</dbReference>
<protein>
    <submittedName>
        <fullName evidence="2">Acyloxyacyl hydrolase</fullName>
    </submittedName>
</protein>
<name>A0A5M6ZCX2_9PROT</name>
<dbReference type="Pfam" id="PF09411">
    <property type="entry name" value="PagL"/>
    <property type="match status" value="1"/>
</dbReference>
<reference evidence="2 3" key="1">
    <citation type="submission" date="2019-09" db="EMBL/GenBank/DDBJ databases">
        <authorList>
            <person name="Kevbrin V."/>
            <person name="Grouzdev D.S."/>
        </authorList>
    </citation>
    <scope>NUCLEOTIDE SEQUENCE [LARGE SCALE GENOMIC DNA]</scope>
    <source>
        <strain evidence="2 3">G-192</strain>
    </source>
</reference>
<dbReference type="InterPro" id="IPR018550">
    <property type="entry name" value="Lipid-A_deacylase-rel"/>
</dbReference>
<keyword evidence="3" id="KW-1185">Reference proteome</keyword>
<evidence type="ECO:0000256" key="1">
    <source>
        <dbReference type="SAM" id="SignalP"/>
    </source>
</evidence>
<evidence type="ECO:0000313" key="2">
    <source>
        <dbReference type="EMBL" id="KAA5800928.1"/>
    </source>
</evidence>